<feature type="region of interest" description="Disordered" evidence="1">
    <location>
        <begin position="72"/>
        <end position="92"/>
    </location>
</feature>
<name>A0AAD3P0Y2_9RHOB</name>
<evidence type="ECO:0000256" key="1">
    <source>
        <dbReference type="SAM" id="MobiDB-lite"/>
    </source>
</evidence>
<reference evidence="2" key="1">
    <citation type="journal article" date="2014" name="Int. J. Syst. Evol. Microbiol.">
        <title>Complete genome sequence of Corynebacterium casei LMG S-19264T (=DSM 44701T), isolated from a smear-ripened cheese.</title>
        <authorList>
            <consortium name="US DOE Joint Genome Institute (JGI-PGF)"/>
            <person name="Walter F."/>
            <person name="Albersmeier A."/>
            <person name="Kalinowski J."/>
            <person name="Ruckert C."/>
        </authorList>
    </citation>
    <scope>NUCLEOTIDE SEQUENCE</scope>
    <source>
        <strain evidence="2">VKM B-2222</strain>
    </source>
</reference>
<feature type="compositionally biased region" description="Low complexity" evidence="1">
    <location>
        <begin position="83"/>
        <end position="92"/>
    </location>
</feature>
<sequence>MKILLPISALLLLTACSIDPKDYESQPVTVQTAAGPVVCQLYTKNIVRWDRAITRPDNMSVETADQICVNEGLRQRDGSEKPAAASEQAAAL</sequence>
<dbReference type="PROSITE" id="PS51257">
    <property type="entry name" value="PROKAR_LIPOPROTEIN"/>
    <property type="match status" value="1"/>
</dbReference>
<protein>
    <submittedName>
        <fullName evidence="2">Uncharacterized protein</fullName>
    </submittedName>
</protein>
<dbReference type="RefSeq" id="WP_083825856.1">
    <property type="nucleotide sequence ID" value="NZ_BSFH01000087.1"/>
</dbReference>
<keyword evidence="3" id="KW-1185">Reference proteome</keyword>
<proteinExistence type="predicted"/>
<dbReference type="EMBL" id="BSFH01000087">
    <property type="protein sequence ID" value="GLK65423.1"/>
    <property type="molecule type" value="Genomic_DNA"/>
</dbReference>
<organism evidence="2 3">
    <name type="scientific">Paracoccus kondratievae</name>
    <dbReference type="NCBI Taxonomy" id="135740"/>
    <lineage>
        <taxon>Bacteria</taxon>
        <taxon>Pseudomonadati</taxon>
        <taxon>Pseudomonadota</taxon>
        <taxon>Alphaproteobacteria</taxon>
        <taxon>Rhodobacterales</taxon>
        <taxon>Paracoccaceae</taxon>
        <taxon>Paracoccus</taxon>
    </lineage>
</organism>
<evidence type="ECO:0000313" key="3">
    <source>
        <dbReference type="Proteomes" id="UP001143349"/>
    </source>
</evidence>
<comment type="caution">
    <text evidence="2">The sequence shown here is derived from an EMBL/GenBank/DDBJ whole genome shotgun (WGS) entry which is preliminary data.</text>
</comment>
<reference evidence="2" key="2">
    <citation type="submission" date="2023-01" db="EMBL/GenBank/DDBJ databases">
        <authorList>
            <person name="Sun Q."/>
            <person name="Evtushenko L."/>
        </authorList>
    </citation>
    <scope>NUCLEOTIDE SEQUENCE</scope>
    <source>
        <strain evidence="2">VKM B-2222</strain>
    </source>
</reference>
<accession>A0AAD3P0Y2</accession>
<dbReference type="AlphaFoldDB" id="A0AAD3P0Y2"/>
<gene>
    <name evidence="2" type="ORF">GCM10017635_28980</name>
</gene>
<evidence type="ECO:0000313" key="2">
    <source>
        <dbReference type="EMBL" id="GLK65423.1"/>
    </source>
</evidence>
<dbReference type="Proteomes" id="UP001143349">
    <property type="component" value="Unassembled WGS sequence"/>
</dbReference>